<comment type="caution">
    <text evidence="1">The sequence shown here is derived from an EMBL/GenBank/DDBJ whole genome shotgun (WGS) entry which is preliminary data.</text>
</comment>
<dbReference type="RefSeq" id="WP_161693879.1">
    <property type="nucleotide sequence ID" value="NZ_JAAAMU010000001.1"/>
</dbReference>
<reference evidence="1 2" key="1">
    <citation type="submission" date="2020-01" db="EMBL/GenBank/DDBJ databases">
        <title>Paenibacillus soybeanensis sp. nov. isolated from the nodules of soybean (Glycine max(L.) Merr).</title>
        <authorList>
            <person name="Wang H."/>
        </authorList>
    </citation>
    <scope>NUCLEOTIDE SEQUENCE [LARGE SCALE GENOMIC DNA]</scope>
    <source>
        <strain evidence="1 2">DSM 23054</strain>
    </source>
</reference>
<sequence>MQLILIESVLLQHSISVSHLQRMNLDQLRGLSDALQLLLAPLNPSLIYYYHTDVEGQWRFICSVLGNERGPVSFRSDADFVEAGEAWSRSQAFVRTIVDEWAIPKLVIENTDYLWADYDARIDAFAASVLEGRRRS</sequence>
<proteinExistence type="predicted"/>
<dbReference type="OrthoDB" id="8211253at2"/>
<dbReference type="EMBL" id="JAAAMU010000001">
    <property type="protein sequence ID" value="NBC67775.1"/>
    <property type="molecule type" value="Genomic_DNA"/>
</dbReference>
<evidence type="ECO:0000313" key="2">
    <source>
        <dbReference type="Proteomes" id="UP000558113"/>
    </source>
</evidence>
<gene>
    <name evidence="1" type="ORF">GT003_02075</name>
</gene>
<keyword evidence="2" id="KW-1185">Reference proteome</keyword>
<dbReference type="Proteomes" id="UP000558113">
    <property type="component" value="Unassembled WGS sequence"/>
</dbReference>
<evidence type="ECO:0000313" key="1">
    <source>
        <dbReference type="EMBL" id="NBC67775.1"/>
    </source>
</evidence>
<name>A0A7X4YJZ2_9BACL</name>
<dbReference type="AlphaFoldDB" id="A0A7X4YJZ2"/>
<protein>
    <submittedName>
        <fullName evidence="1">Uncharacterized protein</fullName>
    </submittedName>
</protein>
<organism evidence="1 2">
    <name type="scientific">Paenibacillus sacheonensis</name>
    <dbReference type="NCBI Taxonomy" id="742054"/>
    <lineage>
        <taxon>Bacteria</taxon>
        <taxon>Bacillati</taxon>
        <taxon>Bacillota</taxon>
        <taxon>Bacilli</taxon>
        <taxon>Bacillales</taxon>
        <taxon>Paenibacillaceae</taxon>
        <taxon>Paenibacillus</taxon>
    </lineage>
</organism>
<accession>A0A7X4YJZ2</accession>